<dbReference type="GeneID" id="41702099"/>
<dbReference type="EMBL" id="MF120198">
    <property type="protein sequence ID" value="AWL54262.1"/>
    <property type="molecule type" value="Genomic_RNA"/>
</dbReference>
<gene>
    <name evidence="2" type="primary">ORF0</name>
</gene>
<accession>A0A2U8N4P5</accession>
<protein>
    <submittedName>
        <fullName evidence="2">Putative P0 protein</fullName>
    </submittedName>
</protein>
<evidence type="ECO:0000313" key="2">
    <source>
        <dbReference type="EMBL" id="AWL54262.1"/>
    </source>
</evidence>
<dbReference type="KEGG" id="vg:41702099"/>
<feature type="compositionally biased region" description="Polar residues" evidence="1">
    <location>
        <begin position="166"/>
        <end position="183"/>
    </location>
</feature>
<proteinExistence type="predicted"/>
<reference evidence="2" key="1">
    <citation type="journal article" date="2018" name="Virol. J.">
        <title>Characterization of a new apple luteovirus identified by high-throughput sequencing.</title>
        <authorList>
            <person name="Liu H."/>
            <person name="Wu L."/>
            <person name="Nikolaeva E."/>
            <person name="Peter K."/>
            <person name="Liu Z."/>
            <person name="Mollov D."/>
            <person name="Cao M."/>
            <person name="Li R."/>
        </authorList>
    </citation>
    <scope>NUCLEOTIDE SEQUENCE [LARGE SCALE GENOMIC DNA]</scope>
    <source>
        <strain evidence="2">PA8</strain>
    </source>
</reference>
<evidence type="ECO:0000256" key="1">
    <source>
        <dbReference type="SAM" id="MobiDB-lite"/>
    </source>
</evidence>
<keyword evidence="3" id="KW-1185">Reference proteome</keyword>
<dbReference type="RefSeq" id="YP_009552850.1">
    <property type="nucleotide sequence ID" value="NC_040680.1"/>
</dbReference>
<feature type="compositionally biased region" description="Low complexity" evidence="1">
    <location>
        <begin position="111"/>
        <end position="137"/>
    </location>
</feature>
<feature type="region of interest" description="Disordered" evidence="1">
    <location>
        <begin position="1"/>
        <end position="21"/>
    </location>
</feature>
<dbReference type="Proteomes" id="UP000290719">
    <property type="component" value="Segment"/>
</dbReference>
<name>A0A2U8N4P5_9TOMB</name>
<evidence type="ECO:0000313" key="3">
    <source>
        <dbReference type="Proteomes" id="UP000290719"/>
    </source>
</evidence>
<sequence>MTPSSMPVTVTWTTSSSSSGTATQHTMMLMLNLPSPDSTSTPSLRLLKLPAGPSQQDLMVRQPRRRSPNTRLCTNSQKRSAQACDESGYFKLQVKRLVIKMQNLSLKCQRGGTLTSGTSSKTRSEPTGKTTTPTPSSWRRRLYLSTQGSLNLPCPSRYTPRESPLRRTSSSKLRLGSPGQNVHTRPPLKTSRTSMKKRRERATSAAFLTRLSSECIMLRERGAVEPRRTSCVTRFKVNSVRLLNYLISMSCVPSEKWKPVSSTL</sequence>
<feature type="region of interest" description="Disordered" evidence="1">
    <location>
        <begin position="110"/>
        <end position="202"/>
    </location>
</feature>
<organism evidence="2">
    <name type="scientific">Apple luteovirus 1</name>
    <dbReference type="NCBI Taxonomy" id="2170544"/>
    <lineage>
        <taxon>Viruses</taxon>
        <taxon>Riboviria</taxon>
        <taxon>Orthornavirae</taxon>
        <taxon>Kitrinoviricota</taxon>
        <taxon>Tolucaviricetes</taxon>
        <taxon>Tolivirales</taxon>
        <taxon>Tombusviridae</taxon>
        <taxon>Regressovirinae</taxon>
        <taxon>Luteovirus</taxon>
        <taxon>Luteovirus mali</taxon>
    </lineage>
</organism>